<sequence>MNLMDNGSLTTCLIHPSQIFTGFCSQCLAEKLSIVNGLERSSSRSFGVFDLSRKKPHEQVHARNTLLSLFQLEDEGKLDAIASMEEDVKEEEVQVENDEIKPFQCVEASFDGGSWVSEMKASCSCSTTVENSSVDTCAVKQKGLRSSTSSSSSSSWLGALKKNSQSSGLCCGFEERESKMETDYRHSCDCNFPEDPTTKTSCSWEDPRHSLDGSVMRRSKAFKCSFGCLDEPNPVPVPESNGIGRRRTSRRWSKVWNWNINSSPFRAAEPRILDRSFSESWHQGEKTIVASGRVDRNIKNHQLSRSKSVHCSSPSRRETGLLRFYLTPLRTTSTRKNSNRPRRN</sequence>
<accession>A0A0K9P759</accession>
<evidence type="ECO:0000313" key="2">
    <source>
        <dbReference type="Proteomes" id="UP000036987"/>
    </source>
</evidence>
<dbReference type="EMBL" id="LFYR01001099">
    <property type="protein sequence ID" value="KMZ64848.1"/>
    <property type="molecule type" value="Genomic_DNA"/>
</dbReference>
<protein>
    <submittedName>
        <fullName evidence="1">Uncharacterized protein</fullName>
    </submittedName>
</protein>
<gene>
    <name evidence="1" type="ORF">ZOSMA_34G01300</name>
</gene>
<organism evidence="1 2">
    <name type="scientific">Zostera marina</name>
    <name type="common">Eelgrass</name>
    <dbReference type="NCBI Taxonomy" id="29655"/>
    <lineage>
        <taxon>Eukaryota</taxon>
        <taxon>Viridiplantae</taxon>
        <taxon>Streptophyta</taxon>
        <taxon>Embryophyta</taxon>
        <taxon>Tracheophyta</taxon>
        <taxon>Spermatophyta</taxon>
        <taxon>Magnoliopsida</taxon>
        <taxon>Liliopsida</taxon>
        <taxon>Zosteraceae</taxon>
        <taxon>Zostera</taxon>
    </lineage>
</organism>
<reference evidence="2" key="1">
    <citation type="journal article" date="2016" name="Nature">
        <title>The genome of the seagrass Zostera marina reveals angiosperm adaptation to the sea.</title>
        <authorList>
            <person name="Olsen J.L."/>
            <person name="Rouze P."/>
            <person name="Verhelst B."/>
            <person name="Lin Y.-C."/>
            <person name="Bayer T."/>
            <person name="Collen J."/>
            <person name="Dattolo E."/>
            <person name="De Paoli E."/>
            <person name="Dittami S."/>
            <person name="Maumus F."/>
            <person name="Michel G."/>
            <person name="Kersting A."/>
            <person name="Lauritano C."/>
            <person name="Lohaus R."/>
            <person name="Toepel M."/>
            <person name="Tonon T."/>
            <person name="Vanneste K."/>
            <person name="Amirebrahimi M."/>
            <person name="Brakel J."/>
            <person name="Bostroem C."/>
            <person name="Chovatia M."/>
            <person name="Grimwood J."/>
            <person name="Jenkins J.W."/>
            <person name="Jueterbock A."/>
            <person name="Mraz A."/>
            <person name="Stam W.T."/>
            <person name="Tice H."/>
            <person name="Bornberg-Bauer E."/>
            <person name="Green P.J."/>
            <person name="Pearson G.A."/>
            <person name="Procaccini G."/>
            <person name="Duarte C.M."/>
            <person name="Schmutz J."/>
            <person name="Reusch T.B.H."/>
            <person name="Van de Peer Y."/>
        </authorList>
    </citation>
    <scope>NUCLEOTIDE SEQUENCE [LARGE SCALE GENOMIC DNA]</scope>
    <source>
        <strain evidence="2">cv. Finnish</strain>
    </source>
</reference>
<proteinExistence type="predicted"/>
<name>A0A0K9P759_ZOSMR</name>
<comment type="caution">
    <text evidence="1">The sequence shown here is derived from an EMBL/GenBank/DDBJ whole genome shotgun (WGS) entry which is preliminary data.</text>
</comment>
<dbReference type="AlphaFoldDB" id="A0A0K9P759"/>
<dbReference type="OrthoDB" id="681577at2759"/>
<dbReference type="InterPro" id="IPR008004">
    <property type="entry name" value="OCTOPUS-like"/>
</dbReference>
<keyword evidence="2" id="KW-1185">Reference proteome</keyword>
<dbReference type="PANTHER" id="PTHR31659:SF9">
    <property type="entry name" value="PROTEIN: UPF0503-LIKE PROTEIN, PUTATIVE (DUF740)-RELATED"/>
    <property type="match status" value="1"/>
</dbReference>
<dbReference type="PANTHER" id="PTHR31659">
    <property type="entry name" value="PROTEIN: UPF0503-LIKE PROTEIN, PUTATIVE (DUF740)-RELATED"/>
    <property type="match status" value="1"/>
</dbReference>
<evidence type="ECO:0000313" key="1">
    <source>
        <dbReference type="EMBL" id="KMZ64848.1"/>
    </source>
</evidence>
<dbReference type="Proteomes" id="UP000036987">
    <property type="component" value="Unassembled WGS sequence"/>
</dbReference>
<dbReference type="Pfam" id="PF05340">
    <property type="entry name" value="DUF740"/>
    <property type="match status" value="2"/>
</dbReference>